<evidence type="ECO:0000256" key="1">
    <source>
        <dbReference type="SAM" id="MobiDB-lite"/>
    </source>
</evidence>
<feature type="transmembrane region" description="Helical" evidence="2">
    <location>
        <begin position="304"/>
        <end position="324"/>
    </location>
</feature>
<keyword evidence="2" id="KW-0472">Membrane</keyword>
<dbReference type="AlphaFoldDB" id="A0A7S3PPN1"/>
<feature type="transmembrane region" description="Helical" evidence="2">
    <location>
        <begin position="210"/>
        <end position="229"/>
    </location>
</feature>
<dbReference type="EMBL" id="HBIN01021417">
    <property type="protein sequence ID" value="CAE0446419.1"/>
    <property type="molecule type" value="Transcribed_RNA"/>
</dbReference>
<evidence type="ECO:0000256" key="2">
    <source>
        <dbReference type="SAM" id="Phobius"/>
    </source>
</evidence>
<keyword evidence="2" id="KW-0812">Transmembrane</keyword>
<protein>
    <submittedName>
        <fullName evidence="3">Uncharacterized protein</fullName>
    </submittedName>
</protein>
<feature type="region of interest" description="Disordered" evidence="1">
    <location>
        <begin position="332"/>
        <end position="353"/>
    </location>
</feature>
<feature type="transmembrane region" description="Helical" evidence="2">
    <location>
        <begin position="130"/>
        <end position="152"/>
    </location>
</feature>
<feature type="transmembrane region" description="Helical" evidence="2">
    <location>
        <begin position="273"/>
        <end position="292"/>
    </location>
</feature>
<gene>
    <name evidence="3" type="ORF">ASTO00021_LOCUS16413</name>
</gene>
<evidence type="ECO:0000313" key="3">
    <source>
        <dbReference type="EMBL" id="CAE0446419.1"/>
    </source>
</evidence>
<organism evidence="3">
    <name type="scientific">Aplanochytrium stocchinoi</name>
    <dbReference type="NCBI Taxonomy" id="215587"/>
    <lineage>
        <taxon>Eukaryota</taxon>
        <taxon>Sar</taxon>
        <taxon>Stramenopiles</taxon>
        <taxon>Bigyra</taxon>
        <taxon>Labyrinthulomycetes</taxon>
        <taxon>Thraustochytrida</taxon>
        <taxon>Thraustochytriidae</taxon>
        <taxon>Aplanochytrium</taxon>
    </lineage>
</organism>
<keyword evidence="2" id="KW-1133">Transmembrane helix</keyword>
<accession>A0A7S3PPN1</accession>
<feature type="transmembrane region" description="Helical" evidence="2">
    <location>
        <begin position="173"/>
        <end position="198"/>
    </location>
</feature>
<feature type="transmembrane region" description="Helical" evidence="2">
    <location>
        <begin position="97"/>
        <end position="115"/>
    </location>
</feature>
<sequence length="368" mass="41384">MALEGCLELKPGPLCGFKGICVGGAVCVCDEGWSQSTEFALYLDEDPRAGNNSLSGLVCDTNNTILLILYGIGAFMSAVAFVFVASQIKKKSSLKRLAPHLTSYFLFFVYTIIRVTDIEKKIGQDSSSTFVWALMMFLSNVASLIFYNKYIAYQVASTRKFDFGHKSKIRVDLLVQVQNIVVLFDFVMLALVVASGYIESFKIDRTLWKTYMFIYSVRNMYCMFADIYYPSILIEDIKKLVEIAGSTLNGVTKDSRQNRMVTSLRNNLRPLKYISSITFSYNTTSVWFNLNALYWDMWLNAYKYYVPMMMILHAVMSIAMGILMSKSRFRSSKNSSNKSSNEDVAGSYSAKGGMSITFNSTIAQSTAS</sequence>
<name>A0A7S3PPN1_9STRA</name>
<feature type="transmembrane region" description="Helical" evidence="2">
    <location>
        <begin position="64"/>
        <end position="85"/>
    </location>
</feature>
<proteinExistence type="predicted"/>
<reference evidence="3" key="1">
    <citation type="submission" date="2021-01" db="EMBL/GenBank/DDBJ databases">
        <authorList>
            <person name="Corre E."/>
            <person name="Pelletier E."/>
            <person name="Niang G."/>
            <person name="Scheremetjew M."/>
            <person name="Finn R."/>
            <person name="Kale V."/>
            <person name="Holt S."/>
            <person name="Cochrane G."/>
            <person name="Meng A."/>
            <person name="Brown T."/>
            <person name="Cohen L."/>
        </authorList>
    </citation>
    <scope>NUCLEOTIDE SEQUENCE</scope>
    <source>
        <strain evidence="3">GSBS06</strain>
    </source>
</reference>